<organism evidence="4 5">
    <name type="scientific">Pseudofrankia inefficax (strain DSM 45817 / CECT 9037 / DDB 130130 / EuI1c)</name>
    <name type="common">Frankia inefficax</name>
    <dbReference type="NCBI Taxonomy" id="298654"/>
    <lineage>
        <taxon>Bacteria</taxon>
        <taxon>Bacillati</taxon>
        <taxon>Actinomycetota</taxon>
        <taxon>Actinomycetes</taxon>
        <taxon>Frankiales</taxon>
        <taxon>Frankiaceae</taxon>
        <taxon>Pseudofrankia</taxon>
    </lineage>
</organism>
<dbReference type="Proteomes" id="UP000002484">
    <property type="component" value="Chromosome"/>
</dbReference>
<dbReference type="InParanoid" id="E3J2J9"/>
<dbReference type="PANTHER" id="PTHR43918">
    <property type="entry name" value="ACETYLCHOLINESTERASE"/>
    <property type="match status" value="1"/>
</dbReference>
<dbReference type="AlphaFoldDB" id="E3J2J9"/>
<dbReference type="GO" id="GO:0052689">
    <property type="term" value="F:carboxylic ester hydrolase activity"/>
    <property type="evidence" value="ECO:0007669"/>
    <property type="project" value="TreeGrafter"/>
</dbReference>
<dbReference type="InterPro" id="IPR019819">
    <property type="entry name" value="Carboxylesterase_B_CS"/>
</dbReference>
<dbReference type="PANTHER" id="PTHR43918:SF4">
    <property type="entry name" value="CARBOXYLIC ESTER HYDROLASE"/>
    <property type="match status" value="1"/>
</dbReference>
<evidence type="ECO:0000313" key="5">
    <source>
        <dbReference type="Proteomes" id="UP000002484"/>
    </source>
</evidence>
<dbReference type="OrthoDB" id="3199405at2"/>
<accession>E3J2J9</accession>
<feature type="chain" id="PRO_5039307380" evidence="2">
    <location>
        <begin position="22"/>
        <end position="537"/>
    </location>
</feature>
<name>E3J2J9_PSEI1</name>
<feature type="domain" description="Carboxylesterase type B" evidence="3">
    <location>
        <begin position="39"/>
        <end position="521"/>
    </location>
</feature>
<dbReference type="SUPFAM" id="SSF53474">
    <property type="entry name" value="alpha/beta-Hydrolases"/>
    <property type="match status" value="1"/>
</dbReference>
<dbReference type="Gene3D" id="3.40.50.1820">
    <property type="entry name" value="alpha/beta hydrolase"/>
    <property type="match status" value="1"/>
</dbReference>
<dbReference type="RefSeq" id="WP_013423631.1">
    <property type="nucleotide sequence ID" value="NC_014666.1"/>
</dbReference>
<dbReference type="InterPro" id="IPR029058">
    <property type="entry name" value="AB_hydrolase_fold"/>
</dbReference>
<protein>
    <submittedName>
        <fullName evidence="4">Carboxylesterase type B</fullName>
    </submittedName>
</protein>
<keyword evidence="5" id="KW-1185">Reference proteome</keyword>
<dbReference type="Pfam" id="PF00135">
    <property type="entry name" value="COesterase"/>
    <property type="match status" value="1"/>
</dbReference>
<dbReference type="ESTHER" id="frasu-e3j2j9">
    <property type="family name" value="Carb_B_Bacteria"/>
</dbReference>
<dbReference type="EMBL" id="CP002299">
    <property type="protein sequence ID" value="ADP80513.1"/>
    <property type="molecule type" value="Genomic_DNA"/>
</dbReference>
<dbReference type="InterPro" id="IPR050654">
    <property type="entry name" value="AChE-related_enzymes"/>
</dbReference>
<evidence type="ECO:0000256" key="2">
    <source>
        <dbReference type="SAM" id="SignalP"/>
    </source>
</evidence>
<keyword evidence="1" id="KW-0378">Hydrolase</keyword>
<sequence precursor="true">MFRSLAATVLAAFLLTLPAAACSSTAASGSPPAPSCDAKTSLGAVAGRGEGGLCAFLGIPYAQPPTGRLRFRPPVPVGPWHGTLPATDGTHVCPQDRDSAEDYPDDSAVYTDEDCLYLNVWTPRPDATRRPVIVFIHGGAARLGSADEPRYDGAGLARAGNAVVISLNYRLGILGWSELGGIDPSYEGSGNNGLRDQLTALRWVQAHVADFGGDPSNVTVAGQSEGAFSISAMLATDHPEKLFQRAVLESGSGYLVHSAGFEKSISAGLPVKRIEDLTAMSTSQILGLQDKLLGAAPGAQSALYFAPYVDGTLVREPTIQAVEEGKTRDISILLGTTRDEMNFFGQFDSDGLAVLAQQYDAVFPARLAGRRDQMVADYRRDLPGASDQDIRLAMFTDQALRVPALRLAEAQSRWRPTYVYEFDWKPPTGLGAVHTIELPFVFGTLRFAGVPGGEAAVRADRAPLARLSAQIMDAWTSFARTGDPNAVRQVSRPTWPSYQPSRRATMIWDAPTSHVVDAPRDAERAAWDAYPFAPLGS</sequence>
<evidence type="ECO:0000256" key="1">
    <source>
        <dbReference type="ARBA" id="ARBA00022801"/>
    </source>
</evidence>
<dbReference type="PROSITE" id="PS00941">
    <property type="entry name" value="CARBOXYLESTERASE_B_2"/>
    <property type="match status" value="1"/>
</dbReference>
<reference evidence="4 5" key="1">
    <citation type="submission" date="2010-10" db="EMBL/GenBank/DDBJ databases">
        <title>Complete sequence of Frankia sp. EuI1c.</title>
        <authorList>
            <consortium name="US DOE Joint Genome Institute"/>
            <person name="Lucas S."/>
            <person name="Copeland A."/>
            <person name="Lapidus A."/>
            <person name="Cheng J.-F."/>
            <person name="Bruce D."/>
            <person name="Goodwin L."/>
            <person name="Pitluck S."/>
            <person name="Chertkov O."/>
            <person name="Detter J.C."/>
            <person name="Han C."/>
            <person name="Tapia R."/>
            <person name="Land M."/>
            <person name="Hauser L."/>
            <person name="Jeffries C."/>
            <person name="Kyrpides N."/>
            <person name="Ivanova N."/>
            <person name="Mikhailova N."/>
            <person name="Beauchemin N."/>
            <person name="Sen A."/>
            <person name="Sur S.A."/>
            <person name="Gtari M."/>
            <person name="Wall L."/>
            <person name="Tisa L."/>
            <person name="Woyke T."/>
        </authorList>
    </citation>
    <scope>NUCLEOTIDE SEQUENCE [LARGE SCALE GENOMIC DNA]</scope>
    <source>
        <strain evidence="5">DSM 45817 / CECT 9037 / EuI1c</strain>
    </source>
</reference>
<feature type="signal peptide" evidence="2">
    <location>
        <begin position="1"/>
        <end position="21"/>
    </location>
</feature>
<evidence type="ECO:0000259" key="3">
    <source>
        <dbReference type="Pfam" id="PF00135"/>
    </source>
</evidence>
<dbReference type="HOGENOM" id="CLU_006586_16_4_11"/>
<gene>
    <name evidence="4" type="ordered locus">FraEuI1c_2479</name>
</gene>
<proteinExistence type="predicted"/>
<dbReference type="KEGG" id="fri:FraEuI1c_2479"/>
<dbReference type="eggNOG" id="COG2272">
    <property type="taxonomic scope" value="Bacteria"/>
</dbReference>
<keyword evidence="2" id="KW-0732">Signal</keyword>
<dbReference type="STRING" id="298654.FraEuI1c_2479"/>
<dbReference type="InterPro" id="IPR002018">
    <property type="entry name" value="CarbesteraseB"/>
</dbReference>
<evidence type="ECO:0000313" key="4">
    <source>
        <dbReference type="EMBL" id="ADP80513.1"/>
    </source>
</evidence>